<keyword evidence="4" id="KW-0472">Membrane</keyword>
<evidence type="ECO:0000313" key="7">
    <source>
        <dbReference type="Proteomes" id="UP000034333"/>
    </source>
</evidence>
<dbReference type="Proteomes" id="UP000034333">
    <property type="component" value="Unassembled WGS sequence"/>
</dbReference>
<gene>
    <name evidence="6" type="ORF">US58_C0014G0015</name>
</gene>
<dbReference type="Gene3D" id="3.90.550.10">
    <property type="entry name" value="Spore Coat Polysaccharide Biosynthesis Protein SpsA, Chain A"/>
    <property type="match status" value="1"/>
</dbReference>
<evidence type="ECO:0000313" key="6">
    <source>
        <dbReference type="EMBL" id="KKQ40653.1"/>
    </source>
</evidence>
<dbReference type="InterPro" id="IPR050834">
    <property type="entry name" value="Glycosyltransf_2"/>
</dbReference>
<dbReference type="AlphaFoldDB" id="A0A0G0HBT3"/>
<dbReference type="PANTHER" id="PTHR43685">
    <property type="entry name" value="GLYCOSYLTRANSFERASE"/>
    <property type="match status" value="1"/>
</dbReference>
<dbReference type="InterPro" id="IPR029044">
    <property type="entry name" value="Nucleotide-diphossugar_trans"/>
</dbReference>
<feature type="domain" description="Glycosyltransferase 2-like" evidence="5">
    <location>
        <begin position="5"/>
        <end position="166"/>
    </location>
</feature>
<evidence type="ECO:0000256" key="3">
    <source>
        <dbReference type="ARBA" id="ARBA00022679"/>
    </source>
</evidence>
<evidence type="ECO:0000256" key="1">
    <source>
        <dbReference type="ARBA" id="ARBA00006739"/>
    </source>
</evidence>
<comment type="caution">
    <text evidence="6">The sequence shown here is derived from an EMBL/GenBank/DDBJ whole genome shotgun (WGS) entry which is preliminary data.</text>
</comment>
<comment type="similarity">
    <text evidence="1">Belongs to the glycosyltransferase 2 family.</text>
</comment>
<dbReference type="Pfam" id="PF00535">
    <property type="entry name" value="Glycos_transf_2"/>
    <property type="match status" value="1"/>
</dbReference>
<reference evidence="6 7" key="1">
    <citation type="journal article" date="2015" name="Nature">
        <title>rRNA introns, odd ribosomes, and small enigmatic genomes across a large radiation of phyla.</title>
        <authorList>
            <person name="Brown C.T."/>
            <person name="Hug L.A."/>
            <person name="Thomas B.C."/>
            <person name="Sharon I."/>
            <person name="Castelle C.J."/>
            <person name="Singh A."/>
            <person name="Wilkins M.J."/>
            <person name="Williams K.H."/>
            <person name="Banfield J.F."/>
        </authorList>
    </citation>
    <scope>NUCLEOTIDE SEQUENCE [LARGE SCALE GENOMIC DNA]</scope>
</reference>
<dbReference type="EMBL" id="LBTN01000014">
    <property type="protein sequence ID" value="KKQ40653.1"/>
    <property type="molecule type" value="Genomic_DNA"/>
</dbReference>
<keyword evidence="4" id="KW-0812">Transmembrane</keyword>
<sequence length="255" mass="29395">MPEVSITIAAYNCEKTISRAIESVLLQSYIDWELVIIDDYSSDNTRLIIEQYAKKDQRIHLLINENNLGIYKTRLKSLGVCKGDLIAVLDSDDIWSDSGKLKKQINFLKDNKDCVLVGGMAKVIDENEEEIGVVIRQNKDEEIRKKILSSNQFVHSSVMFRKKVAESVGGYGEFSVGEDYDLFLRMGLKGKFANLTDILVYYRRHSSNVTWKNRVISAKEHLKIIKKYKKLYPNFLLALLKAYLRILFAYLNLLK</sequence>
<feature type="transmembrane region" description="Helical" evidence="4">
    <location>
        <begin position="231"/>
        <end position="251"/>
    </location>
</feature>
<dbReference type="GO" id="GO:0016757">
    <property type="term" value="F:glycosyltransferase activity"/>
    <property type="evidence" value="ECO:0007669"/>
    <property type="project" value="UniProtKB-KW"/>
</dbReference>
<evidence type="ECO:0000256" key="4">
    <source>
        <dbReference type="SAM" id="Phobius"/>
    </source>
</evidence>
<dbReference type="PANTHER" id="PTHR43685:SF5">
    <property type="entry name" value="GLYCOSYLTRANSFERASE EPSE-RELATED"/>
    <property type="match status" value="1"/>
</dbReference>
<keyword evidence="4" id="KW-1133">Transmembrane helix</keyword>
<keyword evidence="2" id="KW-0328">Glycosyltransferase</keyword>
<evidence type="ECO:0000259" key="5">
    <source>
        <dbReference type="Pfam" id="PF00535"/>
    </source>
</evidence>
<proteinExistence type="inferred from homology"/>
<evidence type="ECO:0000256" key="2">
    <source>
        <dbReference type="ARBA" id="ARBA00022676"/>
    </source>
</evidence>
<name>A0A0G0HBT3_9BACT</name>
<dbReference type="STRING" id="1619036.US58_C0014G0015"/>
<dbReference type="InterPro" id="IPR001173">
    <property type="entry name" value="Glyco_trans_2-like"/>
</dbReference>
<dbReference type="SUPFAM" id="SSF53448">
    <property type="entry name" value="Nucleotide-diphospho-sugar transferases"/>
    <property type="match status" value="1"/>
</dbReference>
<organism evidence="6 7">
    <name type="scientific">Candidatus Magasanikbacteria bacterium GW2011_GWA2_37_8</name>
    <dbReference type="NCBI Taxonomy" id="1619036"/>
    <lineage>
        <taxon>Bacteria</taxon>
        <taxon>Candidatus Magasanikiibacteriota</taxon>
    </lineage>
</organism>
<keyword evidence="3 6" id="KW-0808">Transferase</keyword>
<accession>A0A0G0HBT3</accession>
<protein>
    <submittedName>
        <fullName evidence="6">Glycosyl transferase, family 2</fullName>
    </submittedName>
</protein>